<proteinExistence type="predicted"/>
<dbReference type="RefSeq" id="WP_189050249.1">
    <property type="nucleotide sequence ID" value="NZ_BMNB01000048.1"/>
</dbReference>
<gene>
    <name evidence="1" type="ORF">GCM10011608_58950</name>
</gene>
<evidence type="ECO:0000313" key="1">
    <source>
        <dbReference type="EMBL" id="GGM65910.1"/>
    </source>
</evidence>
<dbReference type="EMBL" id="BMNB01000048">
    <property type="protein sequence ID" value="GGM65910.1"/>
    <property type="molecule type" value="Genomic_DNA"/>
</dbReference>
<name>A0A917X4Q3_9ACTN</name>
<keyword evidence="2" id="KW-1185">Reference proteome</keyword>
<evidence type="ECO:0000313" key="2">
    <source>
        <dbReference type="Proteomes" id="UP000608890"/>
    </source>
</evidence>
<dbReference type="AlphaFoldDB" id="A0A917X4Q3"/>
<protein>
    <recommendedName>
        <fullName evidence="3">RidA family protein</fullName>
    </recommendedName>
</protein>
<dbReference type="Proteomes" id="UP000608890">
    <property type="component" value="Unassembled WGS sequence"/>
</dbReference>
<accession>A0A917X4Q3</accession>
<evidence type="ECO:0008006" key="3">
    <source>
        <dbReference type="Google" id="ProtNLM"/>
    </source>
</evidence>
<comment type="caution">
    <text evidence="1">The sequence shown here is derived from an EMBL/GenBank/DDBJ whole genome shotgun (WGS) entry which is preliminary data.</text>
</comment>
<organism evidence="1 2">
    <name type="scientific">Micromonospora sonchi</name>
    <dbReference type="NCBI Taxonomy" id="1763543"/>
    <lineage>
        <taxon>Bacteria</taxon>
        <taxon>Bacillati</taxon>
        <taxon>Actinomycetota</taxon>
        <taxon>Actinomycetes</taxon>
        <taxon>Micromonosporales</taxon>
        <taxon>Micromonosporaceae</taxon>
        <taxon>Micromonospora</taxon>
    </lineage>
</organism>
<reference evidence="1" key="2">
    <citation type="submission" date="2020-09" db="EMBL/GenBank/DDBJ databases">
        <authorList>
            <person name="Sun Q."/>
            <person name="Zhou Y."/>
        </authorList>
    </citation>
    <scope>NUCLEOTIDE SEQUENCE</scope>
    <source>
        <strain evidence="1">CGMCC 4.7312</strain>
    </source>
</reference>
<reference evidence="1" key="1">
    <citation type="journal article" date="2014" name="Int. J. Syst. Evol. Microbiol.">
        <title>Complete genome sequence of Corynebacterium casei LMG S-19264T (=DSM 44701T), isolated from a smear-ripened cheese.</title>
        <authorList>
            <consortium name="US DOE Joint Genome Institute (JGI-PGF)"/>
            <person name="Walter F."/>
            <person name="Albersmeier A."/>
            <person name="Kalinowski J."/>
            <person name="Ruckert C."/>
        </authorList>
    </citation>
    <scope>NUCLEOTIDE SEQUENCE</scope>
    <source>
        <strain evidence="1">CGMCC 4.7312</strain>
    </source>
</reference>
<sequence length="182" mass="19693">MSLRSPEPFGFGAFDDFNDVYQTLLRERGLLEGAINPIARTNVVPVHAAPRRPVLAGAFILRPAQGAGGTDFVVAGIGEIDGDLDPRNIVARGDLSEEGLGRKVGFVLAELRARLATLGRTHDNPTALNVYTAYEIAGLSEALADKLPAVGNHGYVRWLARPPVVEVDFELDCHRVNGWRVL</sequence>